<dbReference type="EMBL" id="CM007906">
    <property type="protein sequence ID" value="OTF88114.1"/>
    <property type="molecule type" value="Genomic_DNA"/>
</dbReference>
<accession>A0A251RW90</accession>
<dbReference type="InParanoid" id="A0A251RW90"/>
<keyword evidence="3" id="KW-1185">Reference proteome</keyword>
<dbReference type="Proteomes" id="UP000215914">
    <property type="component" value="Chromosome 17"/>
</dbReference>
<name>A0A251RW90_HELAN</name>
<reference evidence="2" key="2">
    <citation type="submission" date="2017-02" db="EMBL/GenBank/DDBJ databases">
        <title>Sunflower complete genome.</title>
        <authorList>
            <person name="Langlade N."/>
            <person name="Munos S."/>
        </authorList>
    </citation>
    <scope>NUCLEOTIDE SEQUENCE [LARGE SCALE GENOMIC DNA]</scope>
    <source>
        <tissue evidence="2">Leaves</tissue>
    </source>
</reference>
<gene>
    <name evidence="2" type="ORF">HannXRQ_Chr17g0569491</name>
    <name evidence="1" type="ORF">HanXRQr2_Chr17g0829681</name>
</gene>
<organism evidence="2 3">
    <name type="scientific">Helianthus annuus</name>
    <name type="common">Common sunflower</name>
    <dbReference type="NCBI Taxonomy" id="4232"/>
    <lineage>
        <taxon>Eukaryota</taxon>
        <taxon>Viridiplantae</taxon>
        <taxon>Streptophyta</taxon>
        <taxon>Embryophyta</taxon>
        <taxon>Tracheophyta</taxon>
        <taxon>Spermatophyta</taxon>
        <taxon>Magnoliopsida</taxon>
        <taxon>eudicotyledons</taxon>
        <taxon>Gunneridae</taxon>
        <taxon>Pentapetalae</taxon>
        <taxon>asterids</taxon>
        <taxon>campanulids</taxon>
        <taxon>Asterales</taxon>
        <taxon>Asteraceae</taxon>
        <taxon>Asteroideae</taxon>
        <taxon>Heliantheae alliance</taxon>
        <taxon>Heliantheae</taxon>
        <taxon>Helianthus</taxon>
    </lineage>
</organism>
<reference evidence="1" key="3">
    <citation type="submission" date="2020-06" db="EMBL/GenBank/DDBJ databases">
        <title>Helianthus annuus Genome sequencing and assembly Release 2.</title>
        <authorList>
            <person name="Gouzy J."/>
            <person name="Langlade N."/>
            <person name="Munos S."/>
        </authorList>
    </citation>
    <scope>NUCLEOTIDE SEQUENCE</scope>
    <source>
        <tissue evidence="1">Leaves</tissue>
    </source>
</reference>
<evidence type="ECO:0000313" key="3">
    <source>
        <dbReference type="Proteomes" id="UP000215914"/>
    </source>
</evidence>
<reference evidence="1 3" key="1">
    <citation type="journal article" date="2017" name="Nature">
        <title>The sunflower genome provides insights into oil metabolism, flowering and Asterid evolution.</title>
        <authorList>
            <person name="Badouin H."/>
            <person name="Gouzy J."/>
            <person name="Grassa C.J."/>
            <person name="Murat F."/>
            <person name="Staton S.E."/>
            <person name="Cottret L."/>
            <person name="Lelandais-Briere C."/>
            <person name="Owens G.L."/>
            <person name="Carrere S."/>
            <person name="Mayjonade B."/>
            <person name="Legrand L."/>
            <person name="Gill N."/>
            <person name="Kane N.C."/>
            <person name="Bowers J.E."/>
            <person name="Hubner S."/>
            <person name="Bellec A."/>
            <person name="Berard A."/>
            <person name="Berges H."/>
            <person name="Blanchet N."/>
            <person name="Boniface M.C."/>
            <person name="Brunel D."/>
            <person name="Catrice O."/>
            <person name="Chaidir N."/>
            <person name="Claudel C."/>
            <person name="Donnadieu C."/>
            <person name="Faraut T."/>
            <person name="Fievet G."/>
            <person name="Helmstetter N."/>
            <person name="King M."/>
            <person name="Knapp S.J."/>
            <person name="Lai Z."/>
            <person name="Le Paslier M.C."/>
            <person name="Lippi Y."/>
            <person name="Lorenzon L."/>
            <person name="Mandel J.R."/>
            <person name="Marage G."/>
            <person name="Marchand G."/>
            <person name="Marquand E."/>
            <person name="Bret-Mestries E."/>
            <person name="Morien E."/>
            <person name="Nambeesan S."/>
            <person name="Nguyen T."/>
            <person name="Pegot-Espagnet P."/>
            <person name="Pouilly N."/>
            <person name="Raftis F."/>
            <person name="Sallet E."/>
            <person name="Schiex T."/>
            <person name="Thomas J."/>
            <person name="Vandecasteele C."/>
            <person name="Vares D."/>
            <person name="Vear F."/>
            <person name="Vautrin S."/>
            <person name="Crespi M."/>
            <person name="Mangin B."/>
            <person name="Burke J.M."/>
            <person name="Salse J."/>
            <person name="Munos S."/>
            <person name="Vincourt P."/>
            <person name="Rieseberg L.H."/>
            <person name="Langlade N.B."/>
        </authorList>
    </citation>
    <scope>NUCLEOTIDE SEQUENCE [LARGE SCALE GENOMIC DNA]</scope>
    <source>
        <strain evidence="3">cv. SF193</strain>
        <tissue evidence="1">Leaves</tissue>
    </source>
</reference>
<sequence length="76" mass="8525">MPSTCPIGIMEEPHQPPKYWMNDLIFVTSIRFFGIHVSSTALDLAYIELIVASGTVCIEDDDCCVIISRRMNKMGC</sequence>
<dbReference type="Gramene" id="mRNA:HanXRQr2_Chr17g0829681">
    <property type="protein sequence ID" value="mRNA:HanXRQr2_Chr17g0829681"/>
    <property type="gene ID" value="HanXRQr2_Chr17g0829681"/>
</dbReference>
<dbReference type="EMBL" id="MNCJ02000332">
    <property type="protein sequence ID" value="KAF5757695.1"/>
    <property type="molecule type" value="Genomic_DNA"/>
</dbReference>
<protein>
    <submittedName>
        <fullName evidence="2">Uncharacterized protein</fullName>
    </submittedName>
</protein>
<evidence type="ECO:0000313" key="2">
    <source>
        <dbReference type="EMBL" id="OTF88114.1"/>
    </source>
</evidence>
<evidence type="ECO:0000313" key="1">
    <source>
        <dbReference type="EMBL" id="KAF5757695.1"/>
    </source>
</evidence>
<dbReference type="AlphaFoldDB" id="A0A251RW90"/>
<proteinExistence type="predicted"/>